<reference evidence="2 3" key="1">
    <citation type="submission" date="2020-05" db="EMBL/GenBank/DDBJ databases">
        <title>Genomic Encyclopedia of Type Strains, Phase III (KMG-III): the genomes of soil and plant-associated and newly described type strains.</title>
        <authorList>
            <person name="Whitman W."/>
        </authorList>
    </citation>
    <scope>NUCLEOTIDE SEQUENCE [LARGE SCALE GENOMIC DNA]</scope>
    <source>
        <strain evidence="2 3">KCTC 19046</strain>
    </source>
</reference>
<evidence type="ECO:0000256" key="1">
    <source>
        <dbReference type="SAM" id="MobiDB-lite"/>
    </source>
</evidence>
<proteinExistence type="predicted"/>
<comment type="caution">
    <text evidence="2">The sequence shown here is derived from an EMBL/GenBank/DDBJ whole genome shotgun (WGS) entry which is preliminary data.</text>
</comment>
<dbReference type="RefSeq" id="WP_171784105.1">
    <property type="nucleotide sequence ID" value="NZ_BAAAML010000005.1"/>
</dbReference>
<dbReference type="EMBL" id="JABEZU010000003">
    <property type="protein sequence ID" value="NOV97854.1"/>
    <property type="molecule type" value="Genomic_DNA"/>
</dbReference>
<dbReference type="Proteomes" id="UP000757540">
    <property type="component" value="Unassembled WGS sequence"/>
</dbReference>
<organism evidence="2 3">
    <name type="scientific">Isoptericola halotolerans</name>
    <dbReference type="NCBI Taxonomy" id="300560"/>
    <lineage>
        <taxon>Bacteria</taxon>
        <taxon>Bacillati</taxon>
        <taxon>Actinomycetota</taxon>
        <taxon>Actinomycetes</taxon>
        <taxon>Micrococcales</taxon>
        <taxon>Promicromonosporaceae</taxon>
        <taxon>Isoptericola</taxon>
    </lineage>
</organism>
<evidence type="ECO:0000313" key="2">
    <source>
        <dbReference type="EMBL" id="NOV97854.1"/>
    </source>
</evidence>
<feature type="region of interest" description="Disordered" evidence="1">
    <location>
        <begin position="45"/>
        <end position="70"/>
    </location>
</feature>
<evidence type="ECO:0000313" key="3">
    <source>
        <dbReference type="Proteomes" id="UP000757540"/>
    </source>
</evidence>
<name>A0ABX2A5D5_9MICO</name>
<protein>
    <submittedName>
        <fullName evidence="2">Uncharacterized protein</fullName>
    </submittedName>
</protein>
<keyword evidence="3" id="KW-1185">Reference proteome</keyword>
<gene>
    <name evidence="2" type="ORF">HDG69_002439</name>
</gene>
<sequence length="133" mass="14108">MIGDIDEVLNRQVPPGLYDTAAGQPMWTAFRSQSADKGLMSTLRGRVAPQEAHRRHTEDHGRSSVGTWGVKVGDANEHGLACVDDGAAAENPHDHASVDFNGLTKAEARIAGMALHETACQHGPLYVPGQGVS</sequence>
<accession>A0ABX2A5D5</accession>